<evidence type="ECO:0000313" key="1">
    <source>
        <dbReference type="EMBL" id="CAE6427653.1"/>
    </source>
</evidence>
<protein>
    <submittedName>
        <fullName evidence="1">Uncharacterized protein</fullName>
    </submittedName>
</protein>
<dbReference type="PANTHER" id="PTHR33104">
    <property type="entry name" value="SI:DKEY-29D5.2"/>
    <property type="match status" value="1"/>
</dbReference>
<feature type="non-terminal residue" evidence="1">
    <location>
        <position position="1"/>
    </location>
</feature>
<dbReference type="EMBL" id="CAJMWQ010001000">
    <property type="protein sequence ID" value="CAE6427653.1"/>
    <property type="molecule type" value="Genomic_DNA"/>
</dbReference>
<dbReference type="Proteomes" id="UP000663826">
    <property type="component" value="Unassembled WGS sequence"/>
</dbReference>
<dbReference type="AlphaFoldDB" id="A0A8H3ALQ0"/>
<gene>
    <name evidence="1" type="ORF">RDB_LOCUS56973</name>
</gene>
<reference evidence="1" key="1">
    <citation type="submission" date="2021-01" db="EMBL/GenBank/DDBJ databases">
        <authorList>
            <person name="Kaushik A."/>
        </authorList>
    </citation>
    <scope>NUCLEOTIDE SEQUENCE</scope>
    <source>
        <strain evidence="1">AG1-1B</strain>
    </source>
</reference>
<name>A0A8H3ALQ0_9AGAM</name>
<comment type="caution">
    <text evidence="1">The sequence shown here is derived from an EMBL/GenBank/DDBJ whole genome shotgun (WGS) entry which is preliminary data.</text>
</comment>
<sequence>MELHFRFNYADYALASLLCHLLKRRGGPLPIGITYDVWCHYRANLFERLKLVPPEIAIPEAQAKSLEQDLIGAVPKWHLIGHKQECHVRYSLDNMPYVGRLEGEGIERFWAHINQHSGSTSEQSPGYRTDSINNIIRWSNKDKAYDMHTTLPTQYKKAQKMRDEEKKEHESLTATFENDEIIDGWQKESIEPIQGPNGEWKSSVNDPEALLAGFQDAIKEERKKESPTTRVPGRRPGATRWISEGIELEHAIRNFNREAKADARAPPLTEASNSKLPSLRARVDKFLSQREFYMPDVTELDPDAPRFQAFYQEGEERKEVDLGMPSSFKPKTIKDAGLLSMADLEKELRRGMCNESLASVKRQLRLRAKGMKHKHRHIRGREQTTRAEAGFRAQMKEIRKSAWRYSNSYGALKQLGLEESDERDYRDLLDTDLVAYKSHYSALAAREKGDKQSTMSRIWRTRAAPNNGKGDAEALKMEWFRSRERYRRWEEQLVLTKREMVMAIRSFQQYQGLWDWKSRCPEVTDGMC</sequence>
<proteinExistence type="predicted"/>
<accession>A0A8H3ALQ0</accession>
<dbReference type="Pfam" id="PF18758">
    <property type="entry name" value="KDZ"/>
    <property type="match status" value="1"/>
</dbReference>
<organism evidence="1 2">
    <name type="scientific">Rhizoctonia solani</name>
    <dbReference type="NCBI Taxonomy" id="456999"/>
    <lineage>
        <taxon>Eukaryota</taxon>
        <taxon>Fungi</taxon>
        <taxon>Dikarya</taxon>
        <taxon>Basidiomycota</taxon>
        <taxon>Agaricomycotina</taxon>
        <taxon>Agaricomycetes</taxon>
        <taxon>Cantharellales</taxon>
        <taxon>Ceratobasidiaceae</taxon>
        <taxon>Rhizoctonia</taxon>
    </lineage>
</organism>
<dbReference type="InterPro" id="IPR040521">
    <property type="entry name" value="KDZ"/>
</dbReference>
<evidence type="ECO:0000313" key="2">
    <source>
        <dbReference type="Proteomes" id="UP000663826"/>
    </source>
</evidence>
<dbReference type="PANTHER" id="PTHR33104:SF2">
    <property type="entry name" value="CXC3 LIKE CYSTEINE CLUSTER DOMAIN-CONTAINING PROTEIN"/>
    <property type="match status" value="1"/>
</dbReference>